<evidence type="ECO:0000259" key="6">
    <source>
        <dbReference type="PROSITE" id="PS50043"/>
    </source>
</evidence>
<evidence type="ECO:0000256" key="1">
    <source>
        <dbReference type="ARBA" id="ARBA00022553"/>
    </source>
</evidence>
<dbReference type="PROSITE" id="PS00622">
    <property type="entry name" value="HTH_LUXR_1"/>
    <property type="match status" value="1"/>
</dbReference>
<proteinExistence type="predicted"/>
<dbReference type="InterPro" id="IPR001789">
    <property type="entry name" value="Sig_transdc_resp-reg_receiver"/>
</dbReference>
<keyword evidence="1 5" id="KW-0597">Phosphoprotein</keyword>
<feature type="modified residue" description="4-aspartylphosphate" evidence="5">
    <location>
        <position position="65"/>
    </location>
</feature>
<dbReference type="InterPro" id="IPR039420">
    <property type="entry name" value="WalR-like"/>
</dbReference>
<sequence>MTDDDARETRPRVRVALADDNAVVRMGVRSLLMTAPDIEVVGEASNGLEAVALVRRERPDVVLLDVRMPKQDGVNAATEIADLTAVVMLTYSESPEVISAAVRAGARGYLVHGHFDEDELLQAVRLAAGGLGTFSALAVRALSNPAPGRAALAQRHGLSEREADIMELVARGAANREIAAELFIAEKTVKNHINRLFAKLGVTSRGQAVALWLSVR</sequence>
<dbReference type="GO" id="GO:0000160">
    <property type="term" value="P:phosphorelay signal transduction system"/>
    <property type="evidence" value="ECO:0007669"/>
    <property type="project" value="InterPro"/>
</dbReference>
<evidence type="ECO:0000313" key="8">
    <source>
        <dbReference type="EMBL" id="SEP70631.1"/>
    </source>
</evidence>
<dbReference type="PROSITE" id="PS50043">
    <property type="entry name" value="HTH_LUXR_2"/>
    <property type="match status" value="1"/>
</dbReference>
<keyword evidence="4" id="KW-0804">Transcription</keyword>
<accession>A0A1H9A278</accession>
<dbReference type="InterPro" id="IPR058245">
    <property type="entry name" value="NreC/VraR/RcsB-like_REC"/>
</dbReference>
<dbReference type="STRING" id="1036181.SAMN05421756_101444"/>
<evidence type="ECO:0000259" key="7">
    <source>
        <dbReference type="PROSITE" id="PS50110"/>
    </source>
</evidence>
<keyword evidence="3 8" id="KW-0238">DNA-binding</keyword>
<dbReference type="InterPro" id="IPR011006">
    <property type="entry name" value="CheY-like_superfamily"/>
</dbReference>
<dbReference type="PANTHER" id="PTHR43214">
    <property type="entry name" value="TWO-COMPONENT RESPONSE REGULATOR"/>
    <property type="match status" value="1"/>
</dbReference>
<name>A0A1H9A278_9ACTN</name>
<dbReference type="InterPro" id="IPR000792">
    <property type="entry name" value="Tscrpt_reg_LuxR_C"/>
</dbReference>
<evidence type="ECO:0000313" key="9">
    <source>
        <dbReference type="Proteomes" id="UP000198504"/>
    </source>
</evidence>
<dbReference type="GO" id="GO:0003677">
    <property type="term" value="F:DNA binding"/>
    <property type="evidence" value="ECO:0007669"/>
    <property type="project" value="UniProtKB-KW"/>
</dbReference>
<dbReference type="PRINTS" id="PR00038">
    <property type="entry name" value="HTHLUXR"/>
</dbReference>
<protein>
    <submittedName>
        <fullName evidence="8">DNA-binding response regulator, NarL/FixJ family, contains REC and HTH domains</fullName>
    </submittedName>
</protein>
<feature type="domain" description="HTH luxR-type" evidence="6">
    <location>
        <begin position="151"/>
        <end position="216"/>
    </location>
</feature>
<keyword evidence="9" id="KW-1185">Reference proteome</keyword>
<evidence type="ECO:0000256" key="5">
    <source>
        <dbReference type="PROSITE-ProRule" id="PRU00169"/>
    </source>
</evidence>
<evidence type="ECO:0000256" key="2">
    <source>
        <dbReference type="ARBA" id="ARBA00023015"/>
    </source>
</evidence>
<keyword evidence="2" id="KW-0805">Transcription regulation</keyword>
<dbReference type="RefSeq" id="WP_232506044.1">
    <property type="nucleotide sequence ID" value="NZ_FOFA01000001.1"/>
</dbReference>
<dbReference type="PANTHER" id="PTHR43214:SF24">
    <property type="entry name" value="TRANSCRIPTIONAL REGULATORY PROTEIN NARL-RELATED"/>
    <property type="match status" value="1"/>
</dbReference>
<dbReference type="PROSITE" id="PS50110">
    <property type="entry name" value="RESPONSE_REGULATORY"/>
    <property type="match status" value="1"/>
</dbReference>
<dbReference type="Pfam" id="PF00072">
    <property type="entry name" value="Response_reg"/>
    <property type="match status" value="1"/>
</dbReference>
<reference evidence="9" key="1">
    <citation type="submission" date="2016-10" db="EMBL/GenBank/DDBJ databases">
        <authorList>
            <person name="Varghese N."/>
            <person name="Submissions S."/>
        </authorList>
    </citation>
    <scope>NUCLEOTIDE SEQUENCE [LARGE SCALE GENOMIC DNA]</scope>
    <source>
        <strain evidence="9">CGMCC 4.6856</strain>
    </source>
</reference>
<dbReference type="Gene3D" id="3.40.50.2300">
    <property type="match status" value="1"/>
</dbReference>
<dbReference type="GO" id="GO:0006355">
    <property type="term" value="P:regulation of DNA-templated transcription"/>
    <property type="evidence" value="ECO:0007669"/>
    <property type="project" value="InterPro"/>
</dbReference>
<evidence type="ECO:0000256" key="3">
    <source>
        <dbReference type="ARBA" id="ARBA00023125"/>
    </source>
</evidence>
<dbReference type="SMART" id="SM00448">
    <property type="entry name" value="REC"/>
    <property type="match status" value="1"/>
</dbReference>
<dbReference type="EMBL" id="FOFA01000001">
    <property type="protein sequence ID" value="SEP70631.1"/>
    <property type="molecule type" value="Genomic_DNA"/>
</dbReference>
<dbReference type="SMART" id="SM00421">
    <property type="entry name" value="HTH_LUXR"/>
    <property type="match status" value="1"/>
</dbReference>
<dbReference type="AlphaFoldDB" id="A0A1H9A278"/>
<feature type="domain" description="Response regulatory" evidence="7">
    <location>
        <begin position="14"/>
        <end position="127"/>
    </location>
</feature>
<dbReference type="CDD" id="cd17535">
    <property type="entry name" value="REC_NarL-like"/>
    <property type="match status" value="1"/>
</dbReference>
<gene>
    <name evidence="8" type="ORF">SAMN05421756_101444</name>
</gene>
<dbReference type="Proteomes" id="UP000198504">
    <property type="component" value="Unassembled WGS sequence"/>
</dbReference>
<organism evidence="8 9">
    <name type="scientific">Microlunatus flavus</name>
    <dbReference type="NCBI Taxonomy" id="1036181"/>
    <lineage>
        <taxon>Bacteria</taxon>
        <taxon>Bacillati</taxon>
        <taxon>Actinomycetota</taxon>
        <taxon>Actinomycetes</taxon>
        <taxon>Propionibacteriales</taxon>
        <taxon>Propionibacteriaceae</taxon>
        <taxon>Microlunatus</taxon>
    </lineage>
</organism>
<dbReference type="SUPFAM" id="SSF52172">
    <property type="entry name" value="CheY-like"/>
    <property type="match status" value="1"/>
</dbReference>
<dbReference type="Pfam" id="PF00196">
    <property type="entry name" value="GerE"/>
    <property type="match status" value="1"/>
</dbReference>
<evidence type="ECO:0000256" key="4">
    <source>
        <dbReference type="ARBA" id="ARBA00023163"/>
    </source>
</evidence>
<dbReference type="CDD" id="cd06170">
    <property type="entry name" value="LuxR_C_like"/>
    <property type="match status" value="1"/>
</dbReference>